<gene>
    <name evidence="13" type="primary">ga01217</name>
    <name evidence="14" type="synonym">ga01904</name>
    <name evidence="13" type="ORF">PR202_ga01217</name>
    <name evidence="14" type="ORF">PR202_ga01904</name>
</gene>
<dbReference type="Proteomes" id="UP001054889">
    <property type="component" value="Unassembled WGS sequence"/>
</dbReference>
<dbReference type="InterPro" id="IPR050108">
    <property type="entry name" value="CDK"/>
</dbReference>
<evidence type="ECO:0000256" key="7">
    <source>
        <dbReference type="ARBA" id="ARBA00022840"/>
    </source>
</evidence>
<dbReference type="FunFam" id="3.30.200.20:FF:000172">
    <property type="entry name" value="cyclin-dependent kinase G-2 isoform X1"/>
    <property type="match status" value="1"/>
</dbReference>
<keyword evidence="7" id="KW-0067">ATP-binding</keyword>
<dbReference type="SUPFAM" id="SSF56112">
    <property type="entry name" value="Protein kinase-like (PK-like)"/>
    <property type="match status" value="1"/>
</dbReference>
<dbReference type="GO" id="GO:0007346">
    <property type="term" value="P:regulation of mitotic cell cycle"/>
    <property type="evidence" value="ECO:0007669"/>
    <property type="project" value="TreeGrafter"/>
</dbReference>
<feature type="domain" description="Protein kinase" evidence="12">
    <location>
        <begin position="276"/>
        <end position="551"/>
    </location>
</feature>
<dbReference type="GO" id="GO:0005634">
    <property type="term" value="C:nucleus"/>
    <property type="evidence" value="ECO:0007669"/>
    <property type="project" value="UniProtKB-ARBA"/>
</dbReference>
<evidence type="ECO:0000256" key="9">
    <source>
        <dbReference type="ARBA" id="ARBA00048367"/>
    </source>
</evidence>
<dbReference type="GO" id="GO:0005524">
    <property type="term" value="F:ATP binding"/>
    <property type="evidence" value="ECO:0007669"/>
    <property type="project" value="UniProtKB-KW"/>
</dbReference>
<keyword evidence="2" id="KW-0723">Serine/threonine-protein kinase</keyword>
<dbReference type="AlphaFoldDB" id="A0AAV5BG94"/>
<evidence type="ECO:0000256" key="6">
    <source>
        <dbReference type="ARBA" id="ARBA00022777"/>
    </source>
</evidence>
<protein>
    <recommendedName>
        <fullName evidence="12">Protein kinase domain-containing protein</fullName>
    </recommendedName>
</protein>
<comment type="catalytic activity">
    <reaction evidence="9">
        <text>L-seryl-[protein] + ATP = O-phospho-L-seryl-[protein] + ADP + H(+)</text>
        <dbReference type="Rhea" id="RHEA:17989"/>
        <dbReference type="Rhea" id="RHEA-COMP:9863"/>
        <dbReference type="Rhea" id="RHEA-COMP:11604"/>
        <dbReference type="ChEBI" id="CHEBI:15378"/>
        <dbReference type="ChEBI" id="CHEBI:29999"/>
        <dbReference type="ChEBI" id="CHEBI:30616"/>
        <dbReference type="ChEBI" id="CHEBI:83421"/>
        <dbReference type="ChEBI" id="CHEBI:456216"/>
        <dbReference type="EC" id="2.7.11.22"/>
    </reaction>
</comment>
<accession>A0AAV5BG94</accession>
<evidence type="ECO:0000256" key="5">
    <source>
        <dbReference type="ARBA" id="ARBA00022741"/>
    </source>
</evidence>
<dbReference type="GO" id="GO:0008353">
    <property type="term" value="F:RNA polymerase II CTD heptapeptide repeat kinase activity"/>
    <property type="evidence" value="ECO:0007669"/>
    <property type="project" value="UniProtKB-EC"/>
</dbReference>
<evidence type="ECO:0000259" key="12">
    <source>
        <dbReference type="PROSITE" id="PS50011"/>
    </source>
</evidence>
<feature type="compositionally biased region" description="Basic and acidic residues" evidence="11">
    <location>
        <begin position="41"/>
        <end position="62"/>
    </location>
</feature>
<evidence type="ECO:0000256" key="11">
    <source>
        <dbReference type="SAM" id="MobiDB-lite"/>
    </source>
</evidence>
<evidence type="ECO:0000256" key="8">
    <source>
        <dbReference type="ARBA" id="ARBA00047811"/>
    </source>
</evidence>
<dbReference type="SMART" id="SM00220">
    <property type="entry name" value="S_TKc"/>
    <property type="match status" value="1"/>
</dbReference>
<reference evidence="13" key="2">
    <citation type="submission" date="2021-12" db="EMBL/GenBank/DDBJ databases">
        <title>Resequencing data analysis of finger millet.</title>
        <authorList>
            <person name="Hatakeyama M."/>
            <person name="Aluri S."/>
            <person name="Balachadran M.T."/>
            <person name="Sivarajan S.R."/>
            <person name="Poveda L."/>
            <person name="Shimizu-Inatsugi R."/>
            <person name="Schlapbach R."/>
            <person name="Sreeman S.M."/>
            <person name="Shimizu K.K."/>
        </authorList>
    </citation>
    <scope>NUCLEOTIDE SEQUENCE</scope>
</reference>
<dbReference type="PANTHER" id="PTHR24056:SF403">
    <property type="entry name" value="CYCLIN-DEPENDENT KINASE G-1"/>
    <property type="match status" value="1"/>
</dbReference>
<reference evidence="13" key="1">
    <citation type="journal article" date="2018" name="DNA Res.">
        <title>Multiple hybrid de novo genome assembly of finger millet, an orphan allotetraploid crop.</title>
        <authorList>
            <person name="Hatakeyama M."/>
            <person name="Aluri S."/>
            <person name="Balachadran M.T."/>
            <person name="Sivarajan S.R."/>
            <person name="Patrignani A."/>
            <person name="Gruter S."/>
            <person name="Poveda L."/>
            <person name="Shimizu-Inatsugi R."/>
            <person name="Baeten J."/>
            <person name="Francoijs K.J."/>
            <person name="Nataraja K.N."/>
            <person name="Reddy Y.A.N."/>
            <person name="Phadnis S."/>
            <person name="Ravikumar R.L."/>
            <person name="Schlapbach R."/>
            <person name="Sreeman S.M."/>
            <person name="Shimizu K.K."/>
        </authorList>
    </citation>
    <scope>NUCLEOTIDE SEQUENCE</scope>
</reference>
<dbReference type="EMBL" id="BQKI01000001">
    <property type="protein sequence ID" value="GJM86084.1"/>
    <property type="molecule type" value="Genomic_DNA"/>
</dbReference>
<comment type="catalytic activity">
    <reaction evidence="10">
        <text>[DNA-directed RNA polymerase] + ATP = phospho-[DNA-directed RNA polymerase] + ADP + H(+)</text>
        <dbReference type="Rhea" id="RHEA:10216"/>
        <dbReference type="Rhea" id="RHEA-COMP:11321"/>
        <dbReference type="Rhea" id="RHEA-COMP:11322"/>
        <dbReference type="ChEBI" id="CHEBI:15378"/>
        <dbReference type="ChEBI" id="CHEBI:30616"/>
        <dbReference type="ChEBI" id="CHEBI:43176"/>
        <dbReference type="ChEBI" id="CHEBI:68546"/>
        <dbReference type="ChEBI" id="CHEBI:456216"/>
        <dbReference type="EC" id="2.7.11.23"/>
    </reaction>
</comment>
<evidence type="ECO:0000256" key="3">
    <source>
        <dbReference type="ARBA" id="ARBA00022553"/>
    </source>
</evidence>
<feature type="compositionally biased region" description="Basic and acidic residues" evidence="11">
    <location>
        <begin position="92"/>
        <end position="105"/>
    </location>
</feature>
<keyword evidence="5" id="KW-0547">Nucleotide-binding</keyword>
<comment type="catalytic activity">
    <reaction evidence="8">
        <text>L-threonyl-[protein] + ATP = O-phospho-L-threonyl-[protein] + ADP + H(+)</text>
        <dbReference type="Rhea" id="RHEA:46608"/>
        <dbReference type="Rhea" id="RHEA-COMP:11060"/>
        <dbReference type="Rhea" id="RHEA-COMP:11605"/>
        <dbReference type="ChEBI" id="CHEBI:15378"/>
        <dbReference type="ChEBI" id="CHEBI:30013"/>
        <dbReference type="ChEBI" id="CHEBI:30616"/>
        <dbReference type="ChEBI" id="CHEBI:61977"/>
        <dbReference type="ChEBI" id="CHEBI:456216"/>
        <dbReference type="EC" id="2.7.11.22"/>
    </reaction>
</comment>
<keyword evidence="3" id="KW-0597">Phosphoprotein</keyword>
<sequence>MAAARHGSHRGRDSVRERELDLERSRRSKEYHHHRRHRSRDRGWDRRSDGGHSRWRELSDRYSRHRSPLRSRLSGRVEDREPGELSNGSGSEESRERSLKTRARRENGVVKVCRYGAALSPSRKRKHSPVQDANVFEAAGNRFYEEQNGDGLTLKRRKRWLCLKRRKVYHLLMQLKKYPWERATSPEPGELLVMSGGNSSISPSSMLVQESENEDLEEDEGNCMDVAVEHDIDSPAGCLLDTDVESNACRSGTPENVQPPRRCVNMLQSCRSIDEFERLNTINEGTYGVVFRVRDKKADEVVALKKIKIDKKRELEEGFPLTSLREINILLSLHHPSIVDVKEVVVGGHDNDTFMVMEYMEHDLKGVMEAMEQPYHQSEVKCLMLQLLEGVKYLHDNWVLHRDLKTSNLLLNNRGKPFSQQNISQMAPELLLGAKEYSTAIDMWSLGCIMAELLTKKPLFSGKTEIAQLNEMFRMLGTPNDEIWPDYSKLPGARAQFVKQPRNRLREKFPAVSFTGGLTLSESGFDLLNRLLAFDPEKRISADAALNHEWFREVPLPKTKDFMPTLPALNEQDRRFNICEEP</sequence>
<evidence type="ECO:0000256" key="1">
    <source>
        <dbReference type="ARBA" id="ARBA00006485"/>
    </source>
</evidence>
<dbReference type="CDD" id="cd07843">
    <property type="entry name" value="STKc_CDC2L1"/>
    <property type="match status" value="1"/>
</dbReference>
<dbReference type="Pfam" id="PF00069">
    <property type="entry name" value="Pkinase"/>
    <property type="match status" value="2"/>
</dbReference>
<comment type="similarity">
    <text evidence="1">Belongs to the protein kinase superfamily. CMGC Ser/Thr protein kinase family. CDC2/CDKX subfamily.</text>
</comment>
<evidence type="ECO:0000256" key="10">
    <source>
        <dbReference type="ARBA" id="ARBA00049280"/>
    </source>
</evidence>
<evidence type="ECO:0000313" key="15">
    <source>
        <dbReference type="Proteomes" id="UP001054889"/>
    </source>
</evidence>
<name>A0AAV5BG94_ELECO</name>
<dbReference type="GO" id="GO:0004693">
    <property type="term" value="F:cyclin-dependent protein serine/threonine kinase activity"/>
    <property type="evidence" value="ECO:0007669"/>
    <property type="project" value="UniProtKB-EC"/>
</dbReference>
<dbReference type="Gene3D" id="3.30.200.20">
    <property type="entry name" value="Phosphorylase Kinase, domain 1"/>
    <property type="match status" value="1"/>
</dbReference>
<feature type="region of interest" description="Disordered" evidence="11">
    <location>
        <begin position="1"/>
        <end position="105"/>
    </location>
</feature>
<proteinExistence type="inferred from homology"/>
<dbReference type="PROSITE" id="PS50011">
    <property type="entry name" value="PROTEIN_KINASE_DOM"/>
    <property type="match status" value="1"/>
</dbReference>
<feature type="compositionally biased region" description="Basic residues" evidence="11">
    <location>
        <begin position="26"/>
        <end position="40"/>
    </location>
</feature>
<evidence type="ECO:0000313" key="13">
    <source>
        <dbReference type="EMBL" id="GJM85456.1"/>
    </source>
</evidence>
<dbReference type="Gene3D" id="1.10.510.10">
    <property type="entry name" value="Transferase(Phosphotransferase) domain 1"/>
    <property type="match status" value="1"/>
</dbReference>
<evidence type="ECO:0000256" key="2">
    <source>
        <dbReference type="ARBA" id="ARBA00022527"/>
    </source>
</evidence>
<dbReference type="InterPro" id="IPR008271">
    <property type="entry name" value="Ser/Thr_kinase_AS"/>
</dbReference>
<evidence type="ECO:0000313" key="14">
    <source>
        <dbReference type="EMBL" id="GJM86084.1"/>
    </source>
</evidence>
<dbReference type="PANTHER" id="PTHR24056">
    <property type="entry name" value="CELL DIVISION PROTEIN KINASE"/>
    <property type="match status" value="1"/>
</dbReference>
<dbReference type="InterPro" id="IPR000719">
    <property type="entry name" value="Prot_kinase_dom"/>
</dbReference>
<keyword evidence="6" id="KW-0418">Kinase</keyword>
<dbReference type="InterPro" id="IPR045267">
    <property type="entry name" value="CDK11/PITSLRE_STKc"/>
</dbReference>
<organism evidence="13 15">
    <name type="scientific">Eleusine coracana subsp. coracana</name>
    <dbReference type="NCBI Taxonomy" id="191504"/>
    <lineage>
        <taxon>Eukaryota</taxon>
        <taxon>Viridiplantae</taxon>
        <taxon>Streptophyta</taxon>
        <taxon>Embryophyta</taxon>
        <taxon>Tracheophyta</taxon>
        <taxon>Spermatophyta</taxon>
        <taxon>Magnoliopsida</taxon>
        <taxon>Liliopsida</taxon>
        <taxon>Poales</taxon>
        <taxon>Poaceae</taxon>
        <taxon>PACMAD clade</taxon>
        <taxon>Chloridoideae</taxon>
        <taxon>Cynodonteae</taxon>
        <taxon>Eleusininae</taxon>
        <taxon>Eleusine</taxon>
    </lineage>
</organism>
<dbReference type="InterPro" id="IPR011009">
    <property type="entry name" value="Kinase-like_dom_sf"/>
</dbReference>
<comment type="caution">
    <text evidence="13">The sequence shown here is derived from an EMBL/GenBank/DDBJ whole genome shotgun (WGS) entry which is preliminary data.</text>
</comment>
<evidence type="ECO:0000256" key="4">
    <source>
        <dbReference type="ARBA" id="ARBA00022679"/>
    </source>
</evidence>
<keyword evidence="4" id="KW-0808">Transferase</keyword>
<dbReference type="PROSITE" id="PS00108">
    <property type="entry name" value="PROTEIN_KINASE_ST"/>
    <property type="match status" value="1"/>
</dbReference>
<dbReference type="EMBL" id="BQKI01000001">
    <property type="protein sequence ID" value="GJM85456.1"/>
    <property type="molecule type" value="Genomic_DNA"/>
</dbReference>
<keyword evidence="15" id="KW-1185">Reference proteome</keyword>
<feature type="compositionally biased region" description="Basic and acidic residues" evidence="11">
    <location>
        <begin position="10"/>
        <end position="25"/>
    </location>
</feature>